<feature type="region of interest" description="Disordered" evidence="1">
    <location>
        <begin position="1"/>
        <end position="100"/>
    </location>
</feature>
<name>A0ABU6UJW3_9FABA</name>
<organism evidence="2 3">
    <name type="scientific">Stylosanthes scabra</name>
    <dbReference type="NCBI Taxonomy" id="79078"/>
    <lineage>
        <taxon>Eukaryota</taxon>
        <taxon>Viridiplantae</taxon>
        <taxon>Streptophyta</taxon>
        <taxon>Embryophyta</taxon>
        <taxon>Tracheophyta</taxon>
        <taxon>Spermatophyta</taxon>
        <taxon>Magnoliopsida</taxon>
        <taxon>eudicotyledons</taxon>
        <taxon>Gunneridae</taxon>
        <taxon>Pentapetalae</taxon>
        <taxon>rosids</taxon>
        <taxon>fabids</taxon>
        <taxon>Fabales</taxon>
        <taxon>Fabaceae</taxon>
        <taxon>Papilionoideae</taxon>
        <taxon>50 kb inversion clade</taxon>
        <taxon>dalbergioids sensu lato</taxon>
        <taxon>Dalbergieae</taxon>
        <taxon>Pterocarpus clade</taxon>
        <taxon>Stylosanthes</taxon>
    </lineage>
</organism>
<keyword evidence="3" id="KW-1185">Reference proteome</keyword>
<proteinExistence type="predicted"/>
<accession>A0ABU6UJW3</accession>
<protein>
    <submittedName>
        <fullName evidence="2">Uncharacterized protein</fullName>
    </submittedName>
</protein>
<comment type="caution">
    <text evidence="2">The sequence shown here is derived from an EMBL/GenBank/DDBJ whole genome shotgun (WGS) entry which is preliminary data.</text>
</comment>
<feature type="compositionally biased region" description="Pro residues" evidence="1">
    <location>
        <begin position="40"/>
        <end position="51"/>
    </location>
</feature>
<evidence type="ECO:0000313" key="2">
    <source>
        <dbReference type="EMBL" id="MED6161597.1"/>
    </source>
</evidence>
<evidence type="ECO:0000313" key="3">
    <source>
        <dbReference type="Proteomes" id="UP001341840"/>
    </source>
</evidence>
<dbReference type="Proteomes" id="UP001341840">
    <property type="component" value="Unassembled WGS sequence"/>
</dbReference>
<reference evidence="2 3" key="1">
    <citation type="journal article" date="2023" name="Plants (Basel)">
        <title>Bridging the Gap: Combining Genomics and Transcriptomics Approaches to Understand Stylosanthes scabra, an Orphan Legume from the Brazilian Caatinga.</title>
        <authorList>
            <person name="Ferreira-Neto J.R.C."/>
            <person name="da Silva M.D."/>
            <person name="Binneck E."/>
            <person name="de Melo N.F."/>
            <person name="da Silva R.H."/>
            <person name="de Melo A.L.T.M."/>
            <person name="Pandolfi V."/>
            <person name="Bustamante F.O."/>
            <person name="Brasileiro-Vidal A.C."/>
            <person name="Benko-Iseppon A.M."/>
        </authorList>
    </citation>
    <scope>NUCLEOTIDE SEQUENCE [LARGE SCALE GENOMIC DNA]</scope>
    <source>
        <tissue evidence="2">Leaves</tissue>
    </source>
</reference>
<dbReference type="EMBL" id="JASCZI010121406">
    <property type="protein sequence ID" value="MED6161597.1"/>
    <property type="molecule type" value="Genomic_DNA"/>
</dbReference>
<sequence length="137" mass="14439">MGFDIHDAGLQSNSAKACAPSTRASPRLAVLRAKASLPSPTQPPSPVPSLPPKKRLIPSATLVSPLVAGKGTSNMSAQPIRRRSQRIAARGATSTSAPKKKVVIAISSDSEPEPDLEDTIHEVVEMDEDPEEEPQDA</sequence>
<gene>
    <name evidence="2" type="ORF">PIB30_062333</name>
</gene>
<evidence type="ECO:0000256" key="1">
    <source>
        <dbReference type="SAM" id="MobiDB-lite"/>
    </source>
</evidence>